<comment type="caution">
    <text evidence="3">The sequence shown here is derived from an EMBL/GenBank/DDBJ whole genome shotgun (WGS) entry which is preliminary data.</text>
</comment>
<dbReference type="Proteomes" id="UP001165679">
    <property type="component" value="Unassembled WGS sequence"/>
</dbReference>
<dbReference type="EMBL" id="JAPDNT010000059">
    <property type="protein sequence ID" value="MCW3477867.1"/>
    <property type="molecule type" value="Genomic_DNA"/>
</dbReference>
<evidence type="ECO:0000256" key="1">
    <source>
        <dbReference type="SAM" id="MobiDB-lite"/>
    </source>
</evidence>
<dbReference type="AlphaFoldDB" id="A0AA41YZ23"/>
<keyword evidence="2" id="KW-0732">Signal</keyword>
<evidence type="ECO:0000313" key="3">
    <source>
        <dbReference type="EMBL" id="MCW3477867.1"/>
    </source>
</evidence>
<feature type="non-terminal residue" evidence="3">
    <location>
        <position position="92"/>
    </location>
</feature>
<accession>A0AA41YZ23</accession>
<dbReference type="PROSITE" id="PS51257">
    <property type="entry name" value="PROKAR_LIPOPROTEIN"/>
    <property type="match status" value="1"/>
</dbReference>
<reference evidence="3" key="1">
    <citation type="submission" date="2022-09" db="EMBL/GenBank/DDBJ databases">
        <title>Rhodovastum sp. nov. RN2-1 isolated from soil in Seongnam, South Korea.</title>
        <authorList>
            <person name="Le N.T."/>
        </authorList>
    </citation>
    <scope>NUCLEOTIDE SEQUENCE</scope>
    <source>
        <strain evidence="3">RN2-1</strain>
    </source>
</reference>
<feature type="compositionally biased region" description="Gly residues" evidence="1">
    <location>
        <begin position="47"/>
        <end position="59"/>
    </location>
</feature>
<feature type="signal peptide" evidence="2">
    <location>
        <begin position="1"/>
        <end position="18"/>
    </location>
</feature>
<evidence type="ECO:0000256" key="2">
    <source>
        <dbReference type="SAM" id="SignalP"/>
    </source>
</evidence>
<organism evidence="3 4">
    <name type="scientific">Limobrevibacterium gyesilva</name>
    <dbReference type="NCBI Taxonomy" id="2991712"/>
    <lineage>
        <taxon>Bacteria</taxon>
        <taxon>Pseudomonadati</taxon>
        <taxon>Pseudomonadota</taxon>
        <taxon>Alphaproteobacteria</taxon>
        <taxon>Acetobacterales</taxon>
        <taxon>Acetobacteraceae</taxon>
        <taxon>Limobrevibacterium</taxon>
    </lineage>
</organism>
<protein>
    <submittedName>
        <fullName evidence="3">Uncharacterized protein</fullName>
    </submittedName>
</protein>
<feature type="chain" id="PRO_5041335165" evidence="2">
    <location>
        <begin position="19"/>
        <end position="92"/>
    </location>
</feature>
<reference evidence="3" key="2">
    <citation type="submission" date="2022-10" db="EMBL/GenBank/DDBJ databases">
        <authorList>
            <person name="Trinh H.N."/>
        </authorList>
    </citation>
    <scope>NUCLEOTIDE SEQUENCE</scope>
    <source>
        <strain evidence="3">RN2-1</strain>
    </source>
</reference>
<sequence>MTASSVRLLRLCSSTAIATTLACLPVSLTIGLHLTGQSAQAERNDGDGPGQGGQGGGHGGGHHAGDVGDDHASATGGPAAGGGGRAGGSQAS</sequence>
<feature type="compositionally biased region" description="Gly residues" evidence="1">
    <location>
        <begin position="78"/>
        <end position="92"/>
    </location>
</feature>
<feature type="region of interest" description="Disordered" evidence="1">
    <location>
        <begin position="37"/>
        <end position="92"/>
    </location>
</feature>
<evidence type="ECO:0000313" key="4">
    <source>
        <dbReference type="Proteomes" id="UP001165679"/>
    </source>
</evidence>
<proteinExistence type="predicted"/>
<feature type="compositionally biased region" description="Basic and acidic residues" evidence="1">
    <location>
        <begin position="63"/>
        <end position="72"/>
    </location>
</feature>
<keyword evidence="4" id="KW-1185">Reference proteome</keyword>
<name>A0AA41YZ23_9PROT</name>
<gene>
    <name evidence="3" type="ORF">OL599_25290</name>
</gene>